<protein>
    <submittedName>
        <fullName evidence="8">Leucine-rich repeat protein SHOC-2</fullName>
    </submittedName>
</protein>
<keyword evidence="5" id="KW-0677">Repeat</keyword>
<proteinExistence type="predicted"/>
<dbReference type="GO" id="GO:0005634">
    <property type="term" value="C:nucleus"/>
    <property type="evidence" value="ECO:0007669"/>
    <property type="project" value="UniProtKB-SubCell"/>
</dbReference>
<dbReference type="InterPro" id="IPR050216">
    <property type="entry name" value="LRR_domain-containing"/>
</dbReference>
<dbReference type="InterPro" id="IPR003591">
    <property type="entry name" value="Leu-rich_rpt_typical-subtyp"/>
</dbReference>
<feature type="region of interest" description="Disordered" evidence="7">
    <location>
        <begin position="215"/>
        <end position="242"/>
    </location>
</feature>
<dbReference type="InterPro" id="IPR001611">
    <property type="entry name" value="Leu-rich_rpt"/>
</dbReference>
<organism evidence="8 9">
    <name type="scientific">Heterocephalus glaber</name>
    <name type="common">Naked mole rat</name>
    <dbReference type="NCBI Taxonomy" id="10181"/>
    <lineage>
        <taxon>Eukaryota</taxon>
        <taxon>Metazoa</taxon>
        <taxon>Chordata</taxon>
        <taxon>Craniata</taxon>
        <taxon>Vertebrata</taxon>
        <taxon>Euteleostomi</taxon>
        <taxon>Mammalia</taxon>
        <taxon>Eutheria</taxon>
        <taxon>Euarchontoglires</taxon>
        <taxon>Glires</taxon>
        <taxon>Rodentia</taxon>
        <taxon>Hystricomorpha</taxon>
        <taxon>Bathyergidae</taxon>
        <taxon>Heterocephalus</taxon>
    </lineage>
</organism>
<evidence type="ECO:0000256" key="2">
    <source>
        <dbReference type="ARBA" id="ARBA00004496"/>
    </source>
</evidence>
<dbReference type="SUPFAM" id="SSF52058">
    <property type="entry name" value="L domain-like"/>
    <property type="match status" value="1"/>
</dbReference>
<evidence type="ECO:0000256" key="7">
    <source>
        <dbReference type="SAM" id="MobiDB-lite"/>
    </source>
</evidence>
<evidence type="ECO:0000256" key="4">
    <source>
        <dbReference type="ARBA" id="ARBA00022614"/>
    </source>
</evidence>
<feature type="region of interest" description="Disordered" evidence="7">
    <location>
        <begin position="307"/>
        <end position="333"/>
    </location>
</feature>
<dbReference type="PANTHER" id="PTHR48051:SF1">
    <property type="entry name" value="RAS SUPPRESSOR PROTEIN 1"/>
    <property type="match status" value="1"/>
</dbReference>
<evidence type="ECO:0000313" key="8">
    <source>
        <dbReference type="EMBL" id="EHB12555.1"/>
    </source>
</evidence>
<dbReference type="GO" id="GO:0005737">
    <property type="term" value="C:cytoplasm"/>
    <property type="evidence" value="ECO:0007669"/>
    <property type="project" value="UniProtKB-SubCell"/>
</dbReference>
<feature type="compositionally biased region" description="Basic and acidic residues" evidence="7">
    <location>
        <begin position="1"/>
        <end position="29"/>
    </location>
</feature>
<dbReference type="InParanoid" id="G5BTF2"/>
<dbReference type="STRING" id="10181.G5BTF2"/>
<evidence type="ECO:0000256" key="5">
    <source>
        <dbReference type="ARBA" id="ARBA00022737"/>
    </source>
</evidence>
<dbReference type="AlphaFoldDB" id="G5BTF2"/>
<keyword evidence="4" id="KW-0433">Leucine-rich repeat</keyword>
<dbReference type="Pfam" id="PF13855">
    <property type="entry name" value="LRR_8"/>
    <property type="match status" value="1"/>
</dbReference>
<dbReference type="SMART" id="SM00369">
    <property type="entry name" value="LRR_TYP"/>
    <property type="match status" value="3"/>
</dbReference>
<feature type="compositionally biased region" description="Basic and acidic residues" evidence="7">
    <location>
        <begin position="36"/>
        <end position="57"/>
    </location>
</feature>
<dbReference type="InterPro" id="IPR032675">
    <property type="entry name" value="LRR_dom_sf"/>
</dbReference>
<dbReference type="EMBL" id="JH171743">
    <property type="protein sequence ID" value="EHB12555.1"/>
    <property type="molecule type" value="Genomic_DNA"/>
</dbReference>
<dbReference type="FunFam" id="3.80.10.10:FF:000093">
    <property type="entry name" value="Putative leucine-rich repeat protein shoc-2"/>
    <property type="match status" value="1"/>
</dbReference>
<dbReference type="PROSITE" id="PS51450">
    <property type="entry name" value="LRR"/>
    <property type="match status" value="3"/>
</dbReference>
<dbReference type="Gene3D" id="3.80.10.10">
    <property type="entry name" value="Ribonuclease Inhibitor"/>
    <property type="match status" value="1"/>
</dbReference>
<comment type="subcellular location">
    <subcellularLocation>
        <location evidence="2">Cytoplasm</location>
    </subcellularLocation>
    <subcellularLocation>
        <location evidence="1">Nucleus</location>
    </subcellularLocation>
</comment>
<keyword evidence="6" id="KW-0539">Nucleus</keyword>
<dbReference type="Proteomes" id="UP000006813">
    <property type="component" value="Unassembled WGS sequence"/>
</dbReference>
<evidence type="ECO:0000313" key="9">
    <source>
        <dbReference type="Proteomes" id="UP000006813"/>
    </source>
</evidence>
<dbReference type="PANTHER" id="PTHR48051">
    <property type="match status" value="1"/>
</dbReference>
<gene>
    <name evidence="8" type="ORF">GW7_17248</name>
</gene>
<evidence type="ECO:0000256" key="1">
    <source>
        <dbReference type="ARBA" id="ARBA00004123"/>
    </source>
</evidence>
<evidence type="ECO:0000256" key="3">
    <source>
        <dbReference type="ARBA" id="ARBA00022490"/>
    </source>
</evidence>
<name>G5BTF2_HETGA</name>
<evidence type="ECO:0000256" key="6">
    <source>
        <dbReference type="ARBA" id="ARBA00023242"/>
    </source>
</evidence>
<accession>G5BTF2</accession>
<sequence>MSASLGKEKDSKEKDPKVPSPKERQKEAKASGGFGKESKEKELKTKGKDAKDGKKDSSAAQPGVAFSVDNTIKQRNPAPGTRKKSSNTEVTKELTKCQEENSMCLDLPKRSIHILPPSIKESTQLTELYLYSNKLQSLPAEVGCLVNLMTLALSENSLTSLPDSLDNLKKLRMLDLRHNKLREILSVVYRLDSLTTLYLCFNCITTVEKDIKKTVKTPGRGSSRQKHGSGMDSPRKCQGKGQSRDSDVLACEALSAPWLLLKLILIYRYEAYADTLLATPGGAPARLPATAPYLRSGLNRLGNHLVKAPAGPQGRAPSLRASGPPPEARKPKPQNLEGALAAFGGARDRDPALHQCHATGRAARLPTCVIAVASRRGWQNQRNKPD</sequence>
<keyword evidence="3" id="KW-0963">Cytoplasm</keyword>
<feature type="region of interest" description="Disordered" evidence="7">
    <location>
        <begin position="1"/>
        <end position="93"/>
    </location>
</feature>
<reference evidence="8 9" key="1">
    <citation type="journal article" date="2011" name="Nature">
        <title>Genome sequencing reveals insights into physiology and longevity of the naked mole rat.</title>
        <authorList>
            <person name="Kim E.B."/>
            <person name="Fang X."/>
            <person name="Fushan A.A."/>
            <person name="Huang Z."/>
            <person name="Lobanov A.V."/>
            <person name="Han L."/>
            <person name="Marino S.M."/>
            <person name="Sun X."/>
            <person name="Turanov A.A."/>
            <person name="Yang P."/>
            <person name="Yim S.H."/>
            <person name="Zhao X."/>
            <person name="Kasaikina M.V."/>
            <person name="Stoletzki N."/>
            <person name="Peng C."/>
            <person name="Polak P."/>
            <person name="Xiong Z."/>
            <person name="Kiezun A."/>
            <person name="Zhu Y."/>
            <person name="Chen Y."/>
            <person name="Kryukov G.V."/>
            <person name="Zhang Q."/>
            <person name="Peshkin L."/>
            <person name="Yang L."/>
            <person name="Bronson R.T."/>
            <person name="Buffenstein R."/>
            <person name="Wang B."/>
            <person name="Han C."/>
            <person name="Li Q."/>
            <person name="Chen L."/>
            <person name="Zhao W."/>
            <person name="Sunyaev S.R."/>
            <person name="Park T.J."/>
            <person name="Zhang G."/>
            <person name="Wang J."/>
            <person name="Gladyshev V.N."/>
        </authorList>
    </citation>
    <scope>NUCLEOTIDE SEQUENCE [LARGE SCALE GENOMIC DNA]</scope>
</reference>